<dbReference type="Proteomes" id="UP000306552">
    <property type="component" value="Unassembled WGS sequence"/>
</dbReference>
<accession>A0A4V6AMR5</accession>
<keyword evidence="3" id="KW-0012">Acyltransferase</keyword>
<feature type="domain" description="N-acetyltransferase" evidence="4">
    <location>
        <begin position="3"/>
        <end position="153"/>
    </location>
</feature>
<dbReference type="EMBL" id="SWMU01000001">
    <property type="protein sequence ID" value="TKS57505.1"/>
    <property type="molecule type" value="Genomic_DNA"/>
</dbReference>
<evidence type="ECO:0000256" key="3">
    <source>
        <dbReference type="ARBA" id="ARBA00023315"/>
    </source>
</evidence>
<dbReference type="InterPro" id="IPR000182">
    <property type="entry name" value="GNAT_dom"/>
</dbReference>
<dbReference type="AlphaFoldDB" id="A0A4V6AMR5"/>
<gene>
    <name evidence="5" type="ORF">FCN74_03555</name>
</gene>
<dbReference type="RefSeq" id="WP_138931206.1">
    <property type="nucleotide sequence ID" value="NZ_SWMU01000001.1"/>
</dbReference>
<keyword evidence="2 5" id="KW-0808">Transferase</keyword>
<dbReference type="GO" id="GO:0008080">
    <property type="term" value="F:N-acetyltransferase activity"/>
    <property type="evidence" value="ECO:0007669"/>
    <property type="project" value="TreeGrafter"/>
</dbReference>
<name>A0A4V6AMR5_9FLAO</name>
<dbReference type="OrthoDB" id="9805924at2"/>
<evidence type="ECO:0000313" key="6">
    <source>
        <dbReference type="Proteomes" id="UP000306552"/>
    </source>
</evidence>
<evidence type="ECO:0000259" key="4">
    <source>
        <dbReference type="PROSITE" id="PS51186"/>
    </source>
</evidence>
<evidence type="ECO:0000256" key="2">
    <source>
        <dbReference type="ARBA" id="ARBA00022679"/>
    </source>
</evidence>
<dbReference type="PANTHER" id="PTHR10545:SF29">
    <property type="entry name" value="GH14572P-RELATED"/>
    <property type="match status" value="1"/>
</dbReference>
<dbReference type="FunFam" id="3.40.630.30:FF:000064">
    <property type="entry name" value="GNAT family acetyltransferase"/>
    <property type="match status" value="1"/>
</dbReference>
<evidence type="ECO:0000256" key="1">
    <source>
        <dbReference type="ARBA" id="ARBA00008694"/>
    </source>
</evidence>
<dbReference type="PROSITE" id="PS51186">
    <property type="entry name" value="GNAT"/>
    <property type="match status" value="1"/>
</dbReference>
<reference evidence="5 6" key="1">
    <citation type="submission" date="2019-04" db="EMBL/GenBank/DDBJ databases">
        <title>Psychroflexus halotolerans sp. nov., isolated from a marine solar saltern.</title>
        <authorList>
            <person name="Feng X."/>
        </authorList>
    </citation>
    <scope>NUCLEOTIDE SEQUENCE [LARGE SCALE GENOMIC DNA]</scope>
    <source>
        <strain evidence="5 6">WDS2C27</strain>
    </source>
</reference>
<proteinExistence type="inferred from homology"/>
<sequence length="156" mass="18149">MNPKIRFAKPKDVLSIMQLIQELAVYENEPNAVDIDEDYLKKYGFGDHQAFKCLVAENETGEILGMALFYNRFSTWKGLTIHLEDLIVKQKNRKKGIGKALFEALIKHAKAENINRLEWVVLDWNTDAIAFYESYGAKVFQEWRTVQMGKETIQKF</sequence>
<dbReference type="CDD" id="cd04301">
    <property type="entry name" value="NAT_SF"/>
    <property type="match status" value="1"/>
</dbReference>
<dbReference type="Pfam" id="PF00583">
    <property type="entry name" value="Acetyltransf_1"/>
    <property type="match status" value="1"/>
</dbReference>
<dbReference type="InterPro" id="IPR016181">
    <property type="entry name" value="Acyl_CoA_acyltransferase"/>
</dbReference>
<dbReference type="PANTHER" id="PTHR10545">
    <property type="entry name" value="DIAMINE N-ACETYLTRANSFERASE"/>
    <property type="match status" value="1"/>
</dbReference>
<comment type="similarity">
    <text evidence="1">Belongs to the acetyltransferase family.</text>
</comment>
<organism evidence="5 6">
    <name type="scientific">Mesohalobacter halotolerans</name>
    <dbReference type="NCBI Taxonomy" id="1883405"/>
    <lineage>
        <taxon>Bacteria</taxon>
        <taxon>Pseudomonadati</taxon>
        <taxon>Bacteroidota</taxon>
        <taxon>Flavobacteriia</taxon>
        <taxon>Flavobacteriales</taxon>
        <taxon>Flavobacteriaceae</taxon>
        <taxon>Mesohalobacter</taxon>
    </lineage>
</organism>
<protein>
    <submittedName>
        <fullName evidence="5">GNAT family N-acetyltransferase</fullName>
    </submittedName>
</protein>
<dbReference type="SUPFAM" id="SSF55729">
    <property type="entry name" value="Acyl-CoA N-acyltransferases (Nat)"/>
    <property type="match status" value="1"/>
</dbReference>
<dbReference type="Gene3D" id="3.40.630.30">
    <property type="match status" value="1"/>
</dbReference>
<dbReference type="InterPro" id="IPR051016">
    <property type="entry name" value="Diverse_Substrate_AcTransf"/>
</dbReference>
<evidence type="ECO:0000313" key="5">
    <source>
        <dbReference type="EMBL" id="TKS57505.1"/>
    </source>
</evidence>
<comment type="caution">
    <text evidence="5">The sequence shown here is derived from an EMBL/GenBank/DDBJ whole genome shotgun (WGS) entry which is preliminary data.</text>
</comment>
<keyword evidence="6" id="KW-1185">Reference proteome</keyword>